<evidence type="ECO:0000256" key="1">
    <source>
        <dbReference type="SAM" id="SignalP"/>
    </source>
</evidence>
<dbReference type="AlphaFoldDB" id="A0A1S3I8I5"/>
<dbReference type="InterPro" id="IPR028994">
    <property type="entry name" value="Integrin_alpha_N"/>
</dbReference>
<evidence type="ECO:0000313" key="2">
    <source>
        <dbReference type="Proteomes" id="UP000085678"/>
    </source>
</evidence>
<dbReference type="InParanoid" id="A0A1S3I8I5"/>
<keyword evidence="1" id="KW-0732">Signal</keyword>
<dbReference type="GeneID" id="106161970"/>
<sequence length="431" mass="47627">MALVRIFCLALILTTQITGLQGTRLPRKVLSFPIANAAFTTLVENKTAPQGQRWNFYASAFSAIPFSKDYVYVVRGIERYLLKNSTNVKPDVVTHDTVWPNEISGVPAEVFGKPTLAVPDGFLLPTKTAGDIGIYDINVNPPRGPFRISHDDNDKQNWFYHRVIWKDMNGDGRLDAVAARAEKPFFGNAKGELLWFEHPSGDPFTSQWKPHLLLNGPDTFIINATMKVGNGVYDTIIAPQFFSQALVVYWSVAPLMLWTDPSKIRSVIIDDKVGPAFDARVVDLNADQKPDLLVTSNQAQNGAVFAYQLDYNLPLENTTFVKHVLADGFTPRQSGQGKGSPGAAKPFYPSLKNATGKPHILVCGDDDGRAYLLIPQSADPSNWKYSKEVFFDGGKETVGEIAIEDVDGDGFVEVFVPLYYKGEVIVFSFGP</sequence>
<dbReference type="OrthoDB" id="10022113at2759"/>
<dbReference type="SUPFAM" id="SSF69318">
    <property type="entry name" value="Integrin alpha N-terminal domain"/>
    <property type="match status" value="1"/>
</dbReference>
<name>A0A1S3I8I5_LINAN</name>
<dbReference type="Proteomes" id="UP000085678">
    <property type="component" value="Unplaced"/>
</dbReference>
<dbReference type="PANTHER" id="PTHR35836">
    <property type="entry name" value="VCBS REPEAT-CONTAINING PROTEIN"/>
    <property type="match status" value="1"/>
</dbReference>
<dbReference type="KEGG" id="lak:106161970"/>
<evidence type="ECO:0000313" key="3">
    <source>
        <dbReference type="RefSeq" id="XP_013394503.1"/>
    </source>
</evidence>
<feature type="chain" id="PRO_5010346214" evidence="1">
    <location>
        <begin position="23"/>
        <end position="431"/>
    </location>
</feature>
<organism evidence="2 3">
    <name type="scientific">Lingula anatina</name>
    <name type="common">Brachiopod</name>
    <name type="synonym">Lingula unguis</name>
    <dbReference type="NCBI Taxonomy" id="7574"/>
    <lineage>
        <taxon>Eukaryota</taxon>
        <taxon>Metazoa</taxon>
        <taxon>Spiralia</taxon>
        <taxon>Lophotrochozoa</taxon>
        <taxon>Brachiopoda</taxon>
        <taxon>Linguliformea</taxon>
        <taxon>Lingulata</taxon>
        <taxon>Lingulida</taxon>
        <taxon>Linguloidea</taxon>
        <taxon>Lingulidae</taxon>
        <taxon>Lingula</taxon>
    </lineage>
</organism>
<protein>
    <submittedName>
        <fullName evidence="3">Uncharacterized protein LOC106161970</fullName>
    </submittedName>
</protein>
<gene>
    <name evidence="3" type="primary">LOC106161970</name>
</gene>
<keyword evidence="2" id="KW-1185">Reference proteome</keyword>
<dbReference type="RefSeq" id="XP_013394503.1">
    <property type="nucleotide sequence ID" value="XM_013539049.2"/>
</dbReference>
<dbReference type="PANTHER" id="PTHR35836:SF1">
    <property type="entry name" value="VCBS REPEAT-CONTAINING PROTEIN"/>
    <property type="match status" value="1"/>
</dbReference>
<accession>A0A1S3I8I5</accession>
<feature type="signal peptide" evidence="1">
    <location>
        <begin position="1"/>
        <end position="22"/>
    </location>
</feature>
<reference evidence="3" key="1">
    <citation type="submission" date="2025-08" db="UniProtKB">
        <authorList>
            <consortium name="RefSeq"/>
        </authorList>
    </citation>
    <scope>IDENTIFICATION</scope>
    <source>
        <tissue evidence="3">Gonads</tissue>
    </source>
</reference>
<proteinExistence type="predicted"/>